<evidence type="ECO:0000259" key="2">
    <source>
        <dbReference type="PROSITE" id="PS50846"/>
    </source>
</evidence>
<dbReference type="PROSITE" id="PS50846">
    <property type="entry name" value="HMA_2"/>
    <property type="match status" value="1"/>
</dbReference>
<keyword evidence="1" id="KW-0479">Metal-binding</keyword>
<reference evidence="3 4" key="1">
    <citation type="submission" date="2023-11" db="EMBL/GenBank/DDBJ databases">
        <title>Draft genome of Azohydromonas lata strain H1 (DSM1123), a polyhydroxyalkanoate producer.</title>
        <authorList>
            <person name="Traversa D."/>
            <person name="D'Addabbo P."/>
            <person name="Pazzani C."/>
            <person name="Manzari C."/>
            <person name="Chiara M."/>
            <person name="Scrascia M."/>
        </authorList>
    </citation>
    <scope>NUCLEOTIDE SEQUENCE [LARGE SCALE GENOMIC DNA]</scope>
    <source>
        <strain evidence="3 4">H1</strain>
    </source>
</reference>
<organism evidence="3 4">
    <name type="scientific">Azohydromonas lata</name>
    <dbReference type="NCBI Taxonomy" id="45677"/>
    <lineage>
        <taxon>Bacteria</taxon>
        <taxon>Pseudomonadati</taxon>
        <taxon>Pseudomonadota</taxon>
        <taxon>Betaproteobacteria</taxon>
        <taxon>Burkholderiales</taxon>
        <taxon>Sphaerotilaceae</taxon>
        <taxon>Azohydromonas</taxon>
    </lineage>
</organism>
<evidence type="ECO:0000256" key="1">
    <source>
        <dbReference type="ARBA" id="ARBA00022723"/>
    </source>
</evidence>
<dbReference type="EMBL" id="JAXOJX010000160">
    <property type="protein sequence ID" value="MDZ5461745.1"/>
    <property type="molecule type" value="Genomic_DNA"/>
</dbReference>
<accession>A0ABU5ISA5</accession>
<name>A0ABU5ISA5_9BURK</name>
<protein>
    <submittedName>
        <fullName evidence="3">Heavy-metal-associated domain-containing protein</fullName>
    </submittedName>
</protein>
<dbReference type="Proteomes" id="UP001293718">
    <property type="component" value="Unassembled WGS sequence"/>
</dbReference>
<keyword evidence="4" id="KW-1185">Reference proteome</keyword>
<comment type="caution">
    <text evidence="3">The sequence shown here is derived from an EMBL/GenBank/DDBJ whole genome shotgun (WGS) entry which is preliminary data.</text>
</comment>
<dbReference type="SUPFAM" id="SSF55008">
    <property type="entry name" value="HMA, heavy metal-associated domain"/>
    <property type="match status" value="1"/>
</dbReference>
<evidence type="ECO:0000313" key="4">
    <source>
        <dbReference type="Proteomes" id="UP001293718"/>
    </source>
</evidence>
<dbReference type="Gene3D" id="3.30.70.100">
    <property type="match status" value="1"/>
</dbReference>
<dbReference type="CDD" id="cd00371">
    <property type="entry name" value="HMA"/>
    <property type="match status" value="1"/>
</dbReference>
<evidence type="ECO:0000313" key="3">
    <source>
        <dbReference type="EMBL" id="MDZ5461745.1"/>
    </source>
</evidence>
<dbReference type="RefSeq" id="WP_066335017.1">
    <property type="nucleotide sequence ID" value="NZ_JAXOJX010000160.1"/>
</dbReference>
<dbReference type="PROSITE" id="PS01047">
    <property type="entry name" value="HMA_1"/>
    <property type="match status" value="1"/>
</dbReference>
<dbReference type="Pfam" id="PF00403">
    <property type="entry name" value="HMA"/>
    <property type="match status" value="1"/>
</dbReference>
<dbReference type="InterPro" id="IPR006121">
    <property type="entry name" value="HMA_dom"/>
</dbReference>
<dbReference type="InterPro" id="IPR036163">
    <property type="entry name" value="HMA_dom_sf"/>
</dbReference>
<dbReference type="InterPro" id="IPR017969">
    <property type="entry name" value="Heavy-metal-associated_CS"/>
</dbReference>
<sequence>MIEFTLPDMSCGHCVGAVTQALQAAAPQARVHVDLATKKVQVENAEDREALARALSDAGYDPA</sequence>
<gene>
    <name evidence="3" type="ORF">SM757_34735</name>
</gene>
<proteinExistence type="predicted"/>
<feature type="domain" description="HMA" evidence="2">
    <location>
        <begin position="1"/>
        <end position="63"/>
    </location>
</feature>